<evidence type="ECO:0000313" key="2">
    <source>
        <dbReference type="Proteomes" id="UP000515211"/>
    </source>
</evidence>
<dbReference type="GO" id="GO:0005886">
    <property type="term" value="C:plasma membrane"/>
    <property type="evidence" value="ECO:0007669"/>
    <property type="project" value="TreeGrafter"/>
</dbReference>
<protein>
    <submittedName>
        <fullName evidence="3">Callose synthase 8</fullName>
    </submittedName>
</protein>
<dbReference type="RefSeq" id="XP_020983965.1">
    <property type="nucleotide sequence ID" value="XM_021128306.2"/>
</dbReference>
<dbReference type="GeneID" id="110274232"/>
<dbReference type="Proteomes" id="UP000515211">
    <property type="component" value="Chromosome 7"/>
</dbReference>
<gene>
    <name evidence="3" type="primary">LOC110274232</name>
</gene>
<keyword evidence="1" id="KW-0472">Membrane</keyword>
<dbReference type="PANTHER" id="PTHR12741">
    <property type="entry name" value="LYST-INTERACTING PROTEIN LIP5 DOPAMINE RESPONSIVE PROTEIN DRG-1"/>
    <property type="match status" value="1"/>
</dbReference>
<organism evidence="2 3">
    <name type="scientific">Arachis duranensis</name>
    <name type="common">Wild peanut</name>
    <dbReference type="NCBI Taxonomy" id="130453"/>
    <lineage>
        <taxon>Eukaryota</taxon>
        <taxon>Viridiplantae</taxon>
        <taxon>Streptophyta</taxon>
        <taxon>Embryophyta</taxon>
        <taxon>Tracheophyta</taxon>
        <taxon>Spermatophyta</taxon>
        <taxon>Magnoliopsida</taxon>
        <taxon>eudicotyledons</taxon>
        <taxon>Gunneridae</taxon>
        <taxon>Pentapetalae</taxon>
        <taxon>rosids</taxon>
        <taxon>fabids</taxon>
        <taxon>Fabales</taxon>
        <taxon>Fabaceae</taxon>
        <taxon>Papilionoideae</taxon>
        <taxon>50 kb inversion clade</taxon>
        <taxon>dalbergioids sensu lato</taxon>
        <taxon>Dalbergieae</taxon>
        <taxon>Pterocarpus clade</taxon>
        <taxon>Arachis</taxon>
    </lineage>
</organism>
<keyword evidence="1" id="KW-0812">Transmembrane</keyword>
<feature type="transmembrane region" description="Helical" evidence="1">
    <location>
        <begin position="16"/>
        <end position="36"/>
    </location>
</feature>
<dbReference type="GO" id="GO:0046527">
    <property type="term" value="F:glucosyltransferase activity"/>
    <property type="evidence" value="ECO:0007669"/>
    <property type="project" value="TreeGrafter"/>
</dbReference>
<proteinExistence type="predicted"/>
<dbReference type="KEGG" id="adu:110274232"/>
<name>A0A6P5MHN5_ARADU</name>
<feature type="transmembrane region" description="Helical" evidence="1">
    <location>
        <begin position="84"/>
        <end position="105"/>
    </location>
</feature>
<dbReference type="AlphaFoldDB" id="A0A6P5MHN5"/>
<reference evidence="3" key="2">
    <citation type="submission" date="2025-08" db="UniProtKB">
        <authorList>
            <consortium name="RefSeq"/>
        </authorList>
    </citation>
    <scope>IDENTIFICATION</scope>
    <source>
        <tissue evidence="3">Whole plant</tissue>
    </source>
</reference>
<evidence type="ECO:0000313" key="3">
    <source>
        <dbReference type="RefSeq" id="XP_020983965.1"/>
    </source>
</evidence>
<keyword evidence="2" id="KW-1185">Reference proteome</keyword>
<feature type="transmembrane region" description="Helical" evidence="1">
    <location>
        <begin position="43"/>
        <end position="64"/>
    </location>
</feature>
<sequence>MGRQLFSANYQLGFRFFKAFLFVAVIAIIIILSVICELSLMDIFVCCLAFMPTAWGLIQIAQAVRPKIEHTGVWHFTRALAREFDYGMGIVLFGPIAILAWLPIIKAFHARILFNEAFKRHLQIQPILAVKKKKHRP</sequence>
<accession>A0A6P5MHN5</accession>
<reference evidence="2" key="1">
    <citation type="journal article" date="2016" name="Nat. Genet.">
        <title>The genome sequences of Arachis duranensis and Arachis ipaensis, the diploid ancestors of cultivated peanut.</title>
        <authorList>
            <person name="Bertioli D.J."/>
            <person name="Cannon S.B."/>
            <person name="Froenicke L."/>
            <person name="Huang G."/>
            <person name="Farmer A.D."/>
            <person name="Cannon E.K."/>
            <person name="Liu X."/>
            <person name="Gao D."/>
            <person name="Clevenger J."/>
            <person name="Dash S."/>
            <person name="Ren L."/>
            <person name="Moretzsohn M.C."/>
            <person name="Shirasawa K."/>
            <person name="Huang W."/>
            <person name="Vidigal B."/>
            <person name="Abernathy B."/>
            <person name="Chu Y."/>
            <person name="Niederhuth C.E."/>
            <person name="Umale P."/>
            <person name="Araujo A.C."/>
            <person name="Kozik A."/>
            <person name="Kim K.D."/>
            <person name="Burow M.D."/>
            <person name="Varshney R.K."/>
            <person name="Wang X."/>
            <person name="Zhang X."/>
            <person name="Barkley N."/>
            <person name="Guimaraes P.M."/>
            <person name="Isobe S."/>
            <person name="Guo B."/>
            <person name="Liao B."/>
            <person name="Stalker H.T."/>
            <person name="Schmitz R.J."/>
            <person name="Scheffler B.E."/>
            <person name="Leal-Bertioli S.C."/>
            <person name="Xun X."/>
            <person name="Jackson S.A."/>
            <person name="Michelmore R."/>
            <person name="Ozias-Akins P."/>
        </authorList>
    </citation>
    <scope>NUCLEOTIDE SEQUENCE [LARGE SCALE GENOMIC DNA]</scope>
    <source>
        <strain evidence="2">cv. V14167</strain>
    </source>
</reference>
<evidence type="ECO:0000256" key="1">
    <source>
        <dbReference type="SAM" id="Phobius"/>
    </source>
</evidence>
<keyword evidence="1" id="KW-1133">Transmembrane helix</keyword>
<dbReference type="PANTHER" id="PTHR12741:SF22">
    <property type="entry name" value="CALLOSE SYNTHASE 8-RELATED"/>
    <property type="match status" value="1"/>
</dbReference>